<evidence type="ECO:0000313" key="2">
    <source>
        <dbReference type="Proteomes" id="UP000291236"/>
    </source>
</evidence>
<protein>
    <recommendedName>
        <fullName evidence="3">Thiaminase-2/PQQC domain-containing protein</fullName>
    </recommendedName>
</protein>
<dbReference type="Gene3D" id="1.20.910.10">
    <property type="entry name" value="Heme oxygenase-like"/>
    <property type="match status" value="1"/>
</dbReference>
<accession>A0A4P2VN57</accession>
<dbReference type="AlphaFoldDB" id="A0A4P2VN57"/>
<evidence type="ECO:0000313" key="1">
    <source>
        <dbReference type="EMBL" id="BBH53380.1"/>
    </source>
</evidence>
<proteinExistence type="predicted"/>
<dbReference type="RefSeq" id="WP_130609096.1">
    <property type="nucleotide sequence ID" value="NZ_AP019368.1"/>
</dbReference>
<name>A0A4P2VN57_FLUSA</name>
<keyword evidence="2" id="KW-1185">Reference proteome</keyword>
<dbReference type="KEGG" id="sbf:JCM31447_18230"/>
<evidence type="ECO:0008006" key="3">
    <source>
        <dbReference type="Google" id="ProtNLM"/>
    </source>
</evidence>
<reference evidence="1 2" key="1">
    <citation type="submission" date="2018-12" db="EMBL/GenBank/DDBJ databases">
        <title>Rubrispira sanarue gen. nov., sp., nov., a member of the order Silvanigrellales, isolated from a brackish lake in Hamamatsu Japan.</title>
        <authorList>
            <person name="Maejima Y."/>
            <person name="Iino T."/>
            <person name="Muraguchi Y."/>
            <person name="Fukuda K."/>
            <person name="Nojiri H."/>
            <person name="Ohkuma M."/>
            <person name="Moriuchi R."/>
            <person name="Dohra H."/>
            <person name="Kimbara K."/>
            <person name="Shintani M."/>
        </authorList>
    </citation>
    <scope>NUCLEOTIDE SEQUENCE [LARGE SCALE GENOMIC DNA]</scope>
    <source>
        <strain evidence="1 2">RF1110005</strain>
    </source>
</reference>
<dbReference type="Proteomes" id="UP000291236">
    <property type="component" value="Chromosome"/>
</dbReference>
<dbReference type="InterPro" id="IPR016084">
    <property type="entry name" value="Haem_Oase-like_multi-hlx"/>
</dbReference>
<dbReference type="EMBL" id="AP019368">
    <property type="protein sequence ID" value="BBH53380.1"/>
    <property type="molecule type" value="Genomic_DNA"/>
</dbReference>
<gene>
    <name evidence="1" type="ORF">JCM31447_18230</name>
</gene>
<sequence>MQEIKAYIEMYNKKYDSHPLFIFLKDSSIDPRKRLAIAPCIAHFSMSFADLNRYVYRDFESIDIFQEIINEHTIEDSKHSVWFLNDIKRLGFDQPMSFAESMAFLWGKDTIGIRRTTYDFCASIRYATSFERYIVLEAIEGNGFEFFTATCKAAEDLSLLTGEKYIYFGQHHLKMETGHATGETFLRLKEEVDNYKPSDEQREKALKLIDRSYEIFTRFNDDMYNYASKYNVGDNIIKRKENI</sequence>
<organism evidence="1 2">
    <name type="scientific">Fluviispira sanaruensis</name>
    <dbReference type="NCBI Taxonomy" id="2493639"/>
    <lineage>
        <taxon>Bacteria</taxon>
        <taxon>Pseudomonadati</taxon>
        <taxon>Bdellovibrionota</taxon>
        <taxon>Oligoflexia</taxon>
        <taxon>Silvanigrellales</taxon>
        <taxon>Silvanigrellaceae</taxon>
        <taxon>Fluviispira</taxon>
    </lineage>
</organism>
<dbReference type="OrthoDB" id="4653716at2"/>